<dbReference type="InterPro" id="IPR016181">
    <property type="entry name" value="Acyl_CoA_acyltransferase"/>
</dbReference>
<evidence type="ECO:0000256" key="2">
    <source>
        <dbReference type="ARBA" id="ARBA00023315"/>
    </source>
</evidence>
<keyword evidence="1" id="KW-0808">Transferase</keyword>
<dbReference type="Proteomes" id="UP000023758">
    <property type="component" value="Unassembled WGS sequence"/>
</dbReference>
<dbReference type="PANTHER" id="PTHR45910">
    <property type="entry name" value="N-ALPHA-ACETYLTRANSFERASE 20"/>
    <property type="match status" value="1"/>
</dbReference>
<dbReference type="InterPro" id="IPR000182">
    <property type="entry name" value="GNAT_dom"/>
</dbReference>
<dbReference type="EMBL" id="KK207765">
    <property type="protein sequence ID" value="EZF55032.1"/>
    <property type="molecule type" value="Genomic_DNA"/>
</dbReference>
<evidence type="ECO:0000313" key="5">
    <source>
        <dbReference type="EMBL" id="EZF55032.1"/>
    </source>
</evidence>
<dbReference type="PANTHER" id="PTHR45910:SF1">
    <property type="entry name" value="N-ALPHA-ACETYLTRANSFERASE 20"/>
    <property type="match status" value="1"/>
</dbReference>
<gene>
    <name evidence="5" type="ORF">H103_02340</name>
</gene>
<feature type="compositionally biased region" description="Basic and acidic residues" evidence="3">
    <location>
        <begin position="171"/>
        <end position="181"/>
    </location>
</feature>
<organism evidence="5">
    <name type="scientific">Trichophyton rubrum CBS 288.86</name>
    <dbReference type="NCBI Taxonomy" id="1215330"/>
    <lineage>
        <taxon>Eukaryota</taxon>
        <taxon>Fungi</taxon>
        <taxon>Dikarya</taxon>
        <taxon>Ascomycota</taxon>
        <taxon>Pezizomycotina</taxon>
        <taxon>Eurotiomycetes</taxon>
        <taxon>Eurotiomycetidae</taxon>
        <taxon>Onygenales</taxon>
        <taxon>Arthrodermataceae</taxon>
        <taxon>Trichophyton</taxon>
    </lineage>
</organism>
<protein>
    <recommendedName>
        <fullName evidence="4">N-acetyltransferase domain-containing protein</fullName>
    </recommendedName>
</protein>
<dbReference type="SUPFAM" id="SSF55729">
    <property type="entry name" value="Acyl-CoA N-acyltransferases (Nat)"/>
    <property type="match status" value="1"/>
</dbReference>
<dbReference type="Pfam" id="PF00583">
    <property type="entry name" value="Acetyltransf_1"/>
    <property type="match status" value="1"/>
</dbReference>
<dbReference type="GO" id="GO:0031416">
    <property type="term" value="C:NatB complex"/>
    <property type="evidence" value="ECO:0007669"/>
    <property type="project" value="TreeGrafter"/>
</dbReference>
<evidence type="ECO:0000256" key="3">
    <source>
        <dbReference type="SAM" id="MobiDB-lite"/>
    </source>
</evidence>
<name>A0A022W9J2_TRIRU</name>
<dbReference type="FunFam" id="3.40.630.30:FF:000058">
    <property type="entry name" value="N-acetyltransferase (Nat5)"/>
    <property type="match status" value="1"/>
</dbReference>
<feature type="region of interest" description="Disordered" evidence="3">
    <location>
        <begin position="171"/>
        <end position="190"/>
    </location>
</feature>
<reference evidence="5" key="1">
    <citation type="submission" date="2014-02" db="EMBL/GenBank/DDBJ databases">
        <title>The Genome Sequence of Trichophyton rubrum (morphotype fischeri) CBS 288.86.</title>
        <authorList>
            <consortium name="The Broad Institute Genomics Platform"/>
            <person name="Cuomo C.A."/>
            <person name="White T.C."/>
            <person name="Graser Y."/>
            <person name="Martinez-Rossi N."/>
            <person name="Heitman J."/>
            <person name="Young S.K."/>
            <person name="Zeng Q."/>
            <person name="Gargeya S."/>
            <person name="Abouelleil A."/>
            <person name="Alvarado L."/>
            <person name="Chapman S.B."/>
            <person name="Gainer-Dewar J."/>
            <person name="Goldberg J."/>
            <person name="Griggs A."/>
            <person name="Gujja S."/>
            <person name="Hansen M."/>
            <person name="Howarth C."/>
            <person name="Imamovic A."/>
            <person name="Larimer J."/>
            <person name="Martinez D."/>
            <person name="Murphy C."/>
            <person name="Pearson M.D."/>
            <person name="Persinoti G."/>
            <person name="Poon T."/>
            <person name="Priest M."/>
            <person name="Roberts A.D."/>
            <person name="Saif S."/>
            <person name="Shea T.D."/>
            <person name="Sykes S.N."/>
            <person name="Wortman J."/>
            <person name="Nusbaum C."/>
            <person name="Birren B."/>
        </authorList>
    </citation>
    <scope>NUCLEOTIDE SEQUENCE [LARGE SCALE GENOMIC DNA]</scope>
    <source>
        <strain evidence="5">CBS 288.86</strain>
    </source>
</reference>
<dbReference type="OrthoDB" id="10264728at2759"/>
<keyword evidence="2" id="KW-0012">Acyltransferase</keyword>
<dbReference type="CDD" id="cd04301">
    <property type="entry name" value="NAT_SF"/>
    <property type="match status" value="1"/>
</dbReference>
<proteinExistence type="predicted"/>
<dbReference type="GO" id="GO:0004596">
    <property type="term" value="F:protein-N-terminal amino-acid acetyltransferase activity"/>
    <property type="evidence" value="ECO:0007669"/>
    <property type="project" value="TreeGrafter"/>
</dbReference>
<dbReference type="InterPro" id="IPR051646">
    <property type="entry name" value="NatB_acetyltransferase_subunit"/>
</dbReference>
<evidence type="ECO:0000256" key="1">
    <source>
        <dbReference type="ARBA" id="ARBA00022679"/>
    </source>
</evidence>
<accession>A0A022W9J2</accession>
<feature type="domain" description="N-acetyltransferase" evidence="4">
    <location>
        <begin position="2"/>
        <end position="167"/>
    </location>
</feature>
<sequence length="190" mass="22001">MATIRRMTPADLLSLNLTNLDPLTENYDLHFYLNYLMKWPSLFNVVEDRDGQIVGYIMGKLETQPQAMRHSEHYTPWHGHITVLTVAPAWRRMGHARRLAESLERASDKNNAWFVDLYVRAGNKVAVDMYKGMGYSVFRRVVNYYSDDPTGLSEEGEDAFDMRKPLSRDVHLKHSRPDGEHFLVSPEDVT</sequence>
<dbReference type="PROSITE" id="PS51186">
    <property type="entry name" value="GNAT"/>
    <property type="match status" value="1"/>
</dbReference>
<dbReference type="AlphaFoldDB" id="A0A022W9J2"/>
<evidence type="ECO:0000259" key="4">
    <source>
        <dbReference type="PROSITE" id="PS51186"/>
    </source>
</evidence>
<dbReference type="Gene3D" id="3.40.630.30">
    <property type="match status" value="1"/>
</dbReference>
<dbReference type="HOGENOM" id="CLU_013985_7_1_1"/>